<feature type="compositionally biased region" description="Basic and acidic residues" evidence="1">
    <location>
        <begin position="131"/>
        <end position="141"/>
    </location>
</feature>
<evidence type="ECO:0000313" key="3">
    <source>
        <dbReference type="Proteomes" id="UP000031036"/>
    </source>
</evidence>
<dbReference type="Proteomes" id="UP000031036">
    <property type="component" value="Unassembled WGS sequence"/>
</dbReference>
<keyword evidence="3" id="KW-1185">Reference proteome</keyword>
<dbReference type="EMBL" id="JPKZ01001973">
    <property type="protein sequence ID" value="KHN78941.1"/>
    <property type="molecule type" value="Genomic_DNA"/>
</dbReference>
<sequence length="177" mass="19444">MYHSDLAINELENGRSRRLTLSTLYPLDEKLVDNKMIRQASAFSVLDGHSNGRIKGQLLFHRGSPDMSARRPSTLCGLHVAPDADSQIPASPIVLSTVEEEDPANLTLSMPEDMKRVSISELSSANAPPTESKENEKEESFGPKSSGLSLTTSQREARRRAFTNAAFNETIEDISDV</sequence>
<dbReference type="AlphaFoldDB" id="A0A0B2V690"/>
<feature type="region of interest" description="Disordered" evidence="1">
    <location>
        <begin position="122"/>
        <end position="157"/>
    </location>
</feature>
<name>A0A0B2V690_TOXCA</name>
<dbReference type="OrthoDB" id="10621340at2759"/>
<protein>
    <submittedName>
        <fullName evidence="2">Uncharacterized protein</fullName>
    </submittedName>
</protein>
<gene>
    <name evidence="2" type="ORF">Tcan_03633</name>
</gene>
<evidence type="ECO:0000313" key="2">
    <source>
        <dbReference type="EMBL" id="KHN78941.1"/>
    </source>
</evidence>
<accession>A0A0B2V690</accession>
<comment type="caution">
    <text evidence="2">The sequence shown here is derived from an EMBL/GenBank/DDBJ whole genome shotgun (WGS) entry which is preliminary data.</text>
</comment>
<reference evidence="2 3" key="1">
    <citation type="submission" date="2014-11" db="EMBL/GenBank/DDBJ databases">
        <title>Genetic blueprint of the zoonotic pathogen Toxocara canis.</title>
        <authorList>
            <person name="Zhu X.-Q."/>
            <person name="Korhonen P.K."/>
            <person name="Cai H."/>
            <person name="Young N.D."/>
            <person name="Nejsum P."/>
            <person name="von Samson-Himmelstjerna G."/>
            <person name="Boag P.R."/>
            <person name="Tan P."/>
            <person name="Li Q."/>
            <person name="Min J."/>
            <person name="Yang Y."/>
            <person name="Wang X."/>
            <person name="Fang X."/>
            <person name="Hall R.S."/>
            <person name="Hofmann A."/>
            <person name="Sternberg P.W."/>
            <person name="Jex A.R."/>
            <person name="Gasser R.B."/>
        </authorList>
    </citation>
    <scope>NUCLEOTIDE SEQUENCE [LARGE SCALE GENOMIC DNA]</scope>
    <source>
        <strain evidence="2">PN_DK_2014</strain>
    </source>
</reference>
<evidence type="ECO:0000256" key="1">
    <source>
        <dbReference type="SAM" id="MobiDB-lite"/>
    </source>
</evidence>
<proteinExistence type="predicted"/>
<organism evidence="2 3">
    <name type="scientific">Toxocara canis</name>
    <name type="common">Canine roundworm</name>
    <dbReference type="NCBI Taxonomy" id="6265"/>
    <lineage>
        <taxon>Eukaryota</taxon>
        <taxon>Metazoa</taxon>
        <taxon>Ecdysozoa</taxon>
        <taxon>Nematoda</taxon>
        <taxon>Chromadorea</taxon>
        <taxon>Rhabditida</taxon>
        <taxon>Spirurina</taxon>
        <taxon>Ascaridomorpha</taxon>
        <taxon>Ascaridoidea</taxon>
        <taxon>Toxocaridae</taxon>
        <taxon>Toxocara</taxon>
    </lineage>
</organism>